<dbReference type="PRINTS" id="PR00046">
    <property type="entry name" value="SIGMA70FCT"/>
</dbReference>
<dbReference type="Pfam" id="PF04542">
    <property type="entry name" value="Sigma70_r2"/>
    <property type="match status" value="1"/>
</dbReference>
<evidence type="ECO:0000256" key="3">
    <source>
        <dbReference type="ARBA" id="ARBA00023125"/>
    </source>
</evidence>
<dbReference type="NCBIfam" id="NF005413">
    <property type="entry name" value="PRK06986.1"/>
    <property type="match status" value="1"/>
</dbReference>
<dbReference type="SUPFAM" id="SSF88946">
    <property type="entry name" value="Sigma2 domain of RNA polymerase sigma factors"/>
    <property type="match status" value="1"/>
</dbReference>
<keyword evidence="3" id="KW-0238">DNA-binding</keyword>
<dbReference type="Pfam" id="PF04545">
    <property type="entry name" value="Sigma70_r4"/>
    <property type="match status" value="1"/>
</dbReference>
<comment type="caution">
    <text evidence="6">The sequence shown here is derived from an EMBL/GenBank/DDBJ whole genome shotgun (WGS) entry which is preliminary data.</text>
</comment>
<name>A0A135L384_9BACI</name>
<evidence type="ECO:0000259" key="5">
    <source>
        <dbReference type="PROSITE" id="PS00716"/>
    </source>
</evidence>
<dbReference type="PROSITE" id="PS00716">
    <property type="entry name" value="SIGMA70_2"/>
    <property type="match status" value="1"/>
</dbReference>
<dbReference type="GO" id="GO:0003899">
    <property type="term" value="F:DNA-directed RNA polymerase activity"/>
    <property type="evidence" value="ECO:0007669"/>
    <property type="project" value="InterPro"/>
</dbReference>
<dbReference type="EMBL" id="LSKU01000001">
    <property type="protein sequence ID" value="KXG43411.1"/>
    <property type="molecule type" value="Genomic_DNA"/>
</dbReference>
<dbReference type="GO" id="GO:0006352">
    <property type="term" value="P:DNA-templated transcription initiation"/>
    <property type="evidence" value="ECO:0007669"/>
    <property type="project" value="InterPro"/>
</dbReference>
<feature type="domain" description="RNA polymerase sigma-70" evidence="5">
    <location>
        <begin position="218"/>
        <end position="244"/>
    </location>
</feature>
<keyword evidence="7" id="KW-1185">Reference proteome</keyword>
<dbReference type="Pfam" id="PF04539">
    <property type="entry name" value="Sigma70_r3"/>
    <property type="match status" value="1"/>
</dbReference>
<dbReference type="InterPro" id="IPR007630">
    <property type="entry name" value="RNA_pol_sigma70_r4"/>
</dbReference>
<dbReference type="GO" id="GO:0003677">
    <property type="term" value="F:DNA binding"/>
    <property type="evidence" value="ECO:0007669"/>
    <property type="project" value="UniProtKB-KW"/>
</dbReference>
<dbReference type="NCBIfam" id="TIGR02937">
    <property type="entry name" value="sigma70-ECF"/>
    <property type="match status" value="1"/>
</dbReference>
<dbReference type="InterPro" id="IPR013325">
    <property type="entry name" value="RNA_pol_sigma_r2"/>
</dbReference>
<dbReference type="NCBIfam" id="TIGR02479">
    <property type="entry name" value="FliA_WhiG"/>
    <property type="match status" value="1"/>
</dbReference>
<organism evidence="6 7">
    <name type="scientific">Tepidibacillus decaturensis</name>
    <dbReference type="NCBI Taxonomy" id="1413211"/>
    <lineage>
        <taxon>Bacteria</taxon>
        <taxon>Bacillati</taxon>
        <taxon>Bacillota</taxon>
        <taxon>Bacilli</taxon>
        <taxon>Bacillales</taxon>
        <taxon>Bacillaceae</taxon>
        <taxon>Tepidibacillus</taxon>
    </lineage>
</organism>
<keyword evidence="4" id="KW-0804">Transcription</keyword>
<reference evidence="6 7" key="1">
    <citation type="submission" date="2016-02" db="EMBL/GenBank/DDBJ databases">
        <title>Draft Genome for Tepidibacillus decaturensis nov. sp. Strain Z9, an Anaerobic, Moderately Thermophilic and Heterotrophic Bacterium from Deep Subsurface of the Illinois Basin, USA.</title>
        <authorList>
            <person name="Dong Y."/>
            <person name="Chang J.Y."/>
            <person name="Sanford R."/>
            <person name="Fouke B.W."/>
        </authorList>
    </citation>
    <scope>NUCLEOTIDE SEQUENCE [LARGE SCALE GENOMIC DNA]</scope>
    <source>
        <strain evidence="6 7">Z9</strain>
    </source>
</reference>
<dbReference type="InterPro" id="IPR014284">
    <property type="entry name" value="RNA_pol_sigma-70_dom"/>
</dbReference>
<keyword evidence="2" id="KW-0731">Sigma factor</keyword>
<dbReference type="Gene3D" id="1.20.140.160">
    <property type="match status" value="1"/>
</dbReference>
<dbReference type="Gene3D" id="1.10.1740.10">
    <property type="match status" value="1"/>
</dbReference>
<sequence>MKSLEQQKINQLWQSWRDNDDPKAYEELVEHYMRLVEQIVNKMKKSLSNQVTFDELKSHGVIGLLDALTKFDPHRGLQFETYASLRIRGAILDGIRENDWIPRSIREKAKKIERAYQELEQKFLRSVSDLEVTQYLGMELDEFYQSIKETAFLSYISLDEPIDEEGENTRLSMLSDSRQVIEEKINQQNLKDILSKAIDRLPEKEKLVVSLYYYEELNLTEISEILELSTSRISQLHTKAIYRLRGSLSRQKKNIF</sequence>
<evidence type="ECO:0000256" key="4">
    <source>
        <dbReference type="ARBA" id="ARBA00023163"/>
    </source>
</evidence>
<dbReference type="InterPro" id="IPR007624">
    <property type="entry name" value="RNA_pol_sigma70_r3"/>
</dbReference>
<dbReference type="Proteomes" id="UP000070352">
    <property type="component" value="Unassembled WGS sequence"/>
</dbReference>
<dbReference type="InterPro" id="IPR000943">
    <property type="entry name" value="RNA_pol_sigma70"/>
</dbReference>
<dbReference type="GO" id="GO:0016987">
    <property type="term" value="F:sigma factor activity"/>
    <property type="evidence" value="ECO:0007669"/>
    <property type="project" value="UniProtKB-KW"/>
</dbReference>
<proteinExistence type="predicted"/>
<evidence type="ECO:0000256" key="1">
    <source>
        <dbReference type="ARBA" id="ARBA00023015"/>
    </source>
</evidence>
<dbReference type="InterPro" id="IPR007627">
    <property type="entry name" value="RNA_pol_sigma70_r2"/>
</dbReference>
<gene>
    <name evidence="6" type="ORF">U473_04815</name>
</gene>
<dbReference type="PANTHER" id="PTHR30385:SF7">
    <property type="entry name" value="RNA POLYMERASE SIGMA FACTOR FLIA"/>
    <property type="match status" value="1"/>
</dbReference>
<dbReference type="CDD" id="cd06171">
    <property type="entry name" value="Sigma70_r4"/>
    <property type="match status" value="1"/>
</dbReference>
<dbReference type="InterPro" id="IPR013324">
    <property type="entry name" value="RNA_pol_sigma_r3/r4-like"/>
</dbReference>
<protein>
    <submittedName>
        <fullName evidence="6">RNA polymerase subunit sigma</fullName>
    </submittedName>
</protein>
<dbReference type="InterPro" id="IPR012845">
    <property type="entry name" value="RNA_pol_sigma_FliA_WhiG"/>
</dbReference>
<keyword evidence="1" id="KW-0805">Transcription regulation</keyword>
<dbReference type="AlphaFoldDB" id="A0A135L384"/>
<evidence type="ECO:0000256" key="2">
    <source>
        <dbReference type="ARBA" id="ARBA00023082"/>
    </source>
</evidence>
<dbReference type="SUPFAM" id="SSF88659">
    <property type="entry name" value="Sigma3 and sigma4 domains of RNA polymerase sigma factors"/>
    <property type="match status" value="2"/>
</dbReference>
<accession>A0A135L384</accession>
<dbReference type="STRING" id="1413211.U473_04815"/>
<dbReference type="RefSeq" id="WP_068723885.1">
    <property type="nucleotide sequence ID" value="NZ_LSKU01000001.1"/>
</dbReference>
<dbReference type="PIRSF" id="PIRSF000770">
    <property type="entry name" value="RNA_pol_sigma-SigE/K"/>
    <property type="match status" value="1"/>
</dbReference>
<dbReference type="PANTHER" id="PTHR30385">
    <property type="entry name" value="SIGMA FACTOR F FLAGELLAR"/>
    <property type="match status" value="1"/>
</dbReference>
<evidence type="ECO:0000313" key="6">
    <source>
        <dbReference type="EMBL" id="KXG43411.1"/>
    </source>
</evidence>
<evidence type="ECO:0000313" key="7">
    <source>
        <dbReference type="Proteomes" id="UP000070352"/>
    </source>
</evidence>
<dbReference type="OrthoDB" id="9799825at2"/>